<sequence length="143" mass="16852">MKSEAEDKIIDTLLYEFRELSDALNDINSLGETALFEFIENYNWDDGFELPQAIVHHPSCDLALALEMFWLSESFNWLEFDEPEDSERKWYEFSRKLLEKILDGDYKLGGNRFIGVDKYFSKVDLHIWKKRGLPSVLFESIGQ</sequence>
<proteinExistence type="predicted"/>
<dbReference type="EMBL" id="JACCKB010000102">
    <property type="protein sequence ID" value="NYZ69569.1"/>
    <property type="molecule type" value="Genomic_DNA"/>
</dbReference>
<evidence type="ECO:0000313" key="2">
    <source>
        <dbReference type="EMBL" id="NYZ69569.1"/>
    </source>
</evidence>
<dbReference type="InterPro" id="IPR025369">
    <property type="entry name" value="DUF4274"/>
</dbReference>
<reference evidence="2 3" key="1">
    <citation type="submission" date="2020-07" db="EMBL/GenBank/DDBJ databases">
        <title>Endozoicomonas sp. nov., isolated from sediment.</title>
        <authorList>
            <person name="Gu T."/>
        </authorList>
    </citation>
    <scope>NUCLEOTIDE SEQUENCE [LARGE SCALE GENOMIC DNA]</scope>
    <source>
        <strain evidence="2 3">SM1973</strain>
    </source>
</reference>
<dbReference type="RefSeq" id="WP_180571552.1">
    <property type="nucleotide sequence ID" value="NZ_JACCKB010000102.1"/>
</dbReference>
<keyword evidence="3" id="KW-1185">Reference proteome</keyword>
<dbReference type="Pfam" id="PF14096">
    <property type="entry name" value="DUF4274"/>
    <property type="match status" value="1"/>
</dbReference>
<evidence type="ECO:0000313" key="3">
    <source>
        <dbReference type="Proteomes" id="UP000569732"/>
    </source>
</evidence>
<dbReference type="Proteomes" id="UP000569732">
    <property type="component" value="Unassembled WGS sequence"/>
</dbReference>
<dbReference type="AlphaFoldDB" id="A0A853I9K4"/>
<evidence type="ECO:0000259" key="1">
    <source>
        <dbReference type="Pfam" id="PF14096"/>
    </source>
</evidence>
<protein>
    <submittedName>
        <fullName evidence="2">DUF4274 domain-containing protein</fullName>
    </submittedName>
</protein>
<comment type="caution">
    <text evidence="2">The sequence shown here is derived from an EMBL/GenBank/DDBJ whole genome shotgun (WGS) entry which is preliminary data.</text>
</comment>
<name>A0A853I9K4_9GAMM</name>
<organism evidence="2 3">
    <name type="scientific">Spartinivicinus marinus</name>
    <dbReference type="NCBI Taxonomy" id="2994442"/>
    <lineage>
        <taxon>Bacteria</taxon>
        <taxon>Pseudomonadati</taxon>
        <taxon>Pseudomonadota</taxon>
        <taxon>Gammaproteobacteria</taxon>
        <taxon>Oceanospirillales</taxon>
        <taxon>Zooshikellaceae</taxon>
        <taxon>Spartinivicinus</taxon>
    </lineage>
</organism>
<feature type="domain" description="DUF4274" evidence="1">
    <location>
        <begin position="33"/>
        <end position="101"/>
    </location>
</feature>
<accession>A0A853I9K4</accession>
<gene>
    <name evidence="2" type="ORF">H0A36_26495</name>
</gene>